<evidence type="ECO:0000256" key="2">
    <source>
        <dbReference type="ARBA" id="ARBA00004629"/>
    </source>
</evidence>
<evidence type="ECO:0000256" key="5">
    <source>
        <dbReference type="ARBA" id="ARBA00023242"/>
    </source>
</evidence>
<protein>
    <recommendedName>
        <fullName evidence="9">Centromere protein H C-terminal domain-containing protein</fullName>
    </recommendedName>
</protein>
<dbReference type="Pfam" id="PF05837">
    <property type="entry name" value="CENP-H"/>
    <property type="match status" value="2"/>
</dbReference>
<evidence type="ECO:0000313" key="10">
    <source>
        <dbReference type="EMBL" id="KAJ4377426.1"/>
    </source>
</evidence>
<keyword evidence="6" id="KW-0137">Centromere</keyword>
<comment type="caution">
    <text evidence="10">The sequence shown here is derived from an EMBL/GenBank/DDBJ whole genome shotgun (WGS) entry which is preliminary data.</text>
</comment>
<keyword evidence="4" id="KW-0995">Kinetochore</keyword>
<dbReference type="InterPro" id="IPR040034">
    <property type="entry name" value="CENP-H"/>
</dbReference>
<gene>
    <name evidence="10" type="ORF">N0V83_000251</name>
</gene>
<feature type="domain" description="Centromere protein H C-terminal" evidence="9">
    <location>
        <begin position="128"/>
        <end position="217"/>
    </location>
</feature>
<dbReference type="InterPro" id="IPR008426">
    <property type="entry name" value="CENP-H_C"/>
</dbReference>
<proteinExistence type="inferred from homology"/>
<evidence type="ECO:0000256" key="6">
    <source>
        <dbReference type="ARBA" id="ARBA00023328"/>
    </source>
</evidence>
<dbReference type="PANTHER" id="PTHR48122">
    <property type="entry name" value="CENTROMERE PROTEIN H"/>
    <property type="match status" value="1"/>
</dbReference>
<dbReference type="GO" id="GO:0043515">
    <property type="term" value="F:kinetochore binding"/>
    <property type="evidence" value="ECO:0007669"/>
    <property type="project" value="TreeGrafter"/>
</dbReference>
<dbReference type="GO" id="GO:0005634">
    <property type="term" value="C:nucleus"/>
    <property type="evidence" value="ECO:0007669"/>
    <property type="project" value="UniProtKB-SubCell"/>
</dbReference>
<organism evidence="10 11">
    <name type="scientific">Neocucurbitaria cava</name>
    <dbReference type="NCBI Taxonomy" id="798079"/>
    <lineage>
        <taxon>Eukaryota</taxon>
        <taxon>Fungi</taxon>
        <taxon>Dikarya</taxon>
        <taxon>Ascomycota</taxon>
        <taxon>Pezizomycotina</taxon>
        <taxon>Dothideomycetes</taxon>
        <taxon>Pleosporomycetidae</taxon>
        <taxon>Pleosporales</taxon>
        <taxon>Pleosporineae</taxon>
        <taxon>Cucurbitariaceae</taxon>
        <taxon>Neocucurbitaria</taxon>
    </lineage>
</organism>
<feature type="coiled-coil region" evidence="8">
    <location>
        <begin position="36"/>
        <end position="95"/>
    </location>
</feature>
<keyword evidence="3" id="KW-0158">Chromosome</keyword>
<evidence type="ECO:0000256" key="7">
    <source>
        <dbReference type="ARBA" id="ARBA00025735"/>
    </source>
</evidence>
<name>A0A9W8YHF7_9PLEO</name>
<dbReference type="Proteomes" id="UP001140560">
    <property type="component" value="Unassembled WGS sequence"/>
</dbReference>
<dbReference type="GO" id="GO:0007059">
    <property type="term" value="P:chromosome segregation"/>
    <property type="evidence" value="ECO:0007669"/>
    <property type="project" value="TreeGrafter"/>
</dbReference>
<evidence type="ECO:0000313" key="11">
    <source>
        <dbReference type="Proteomes" id="UP001140560"/>
    </source>
</evidence>
<sequence>MAAKADVEMADALDRVQDPQDYTDLLQTNHCDAFAFSESEKLALELYDQLQELELQKSLLQAQQSVTHDVSALSDDDLQEQLIIAQREAMEAKAEYEIRNSISHNVLVMDPVLKAVHGGEHTGFAENTAEQARIVADKKNRELSQTMLALAEEMKAQSAKDIEDPKLRDQVDAVDKELKESRRRMKTLKGVLSAMIVGSGINWAADEGLTELVLDDEEDG</sequence>
<keyword evidence="8" id="KW-0175">Coiled coil</keyword>
<comment type="similarity">
    <text evidence="7">Belongs to the CENP-H/MCM16 family.</text>
</comment>
<dbReference type="AlphaFoldDB" id="A0A9W8YHF7"/>
<keyword evidence="11" id="KW-1185">Reference proteome</keyword>
<dbReference type="EMBL" id="JAPEUY010000001">
    <property type="protein sequence ID" value="KAJ4377426.1"/>
    <property type="molecule type" value="Genomic_DNA"/>
</dbReference>
<evidence type="ECO:0000259" key="9">
    <source>
        <dbReference type="Pfam" id="PF05837"/>
    </source>
</evidence>
<dbReference type="PANTHER" id="PTHR48122:SF1">
    <property type="entry name" value="CENTROMERE PROTEIN H"/>
    <property type="match status" value="1"/>
</dbReference>
<keyword evidence="5" id="KW-0539">Nucleus</keyword>
<accession>A0A9W8YHF7</accession>
<evidence type="ECO:0000256" key="3">
    <source>
        <dbReference type="ARBA" id="ARBA00022454"/>
    </source>
</evidence>
<reference evidence="10" key="1">
    <citation type="submission" date="2022-10" db="EMBL/GenBank/DDBJ databases">
        <title>Tapping the CABI collections for fungal endophytes: first genome assemblies for Collariella, Neodidymelliopsis, Ascochyta clinopodiicola, Didymella pomorum, Didymosphaeria variabile, Neocosmospora piperis and Neocucurbitaria cava.</title>
        <authorList>
            <person name="Hill R."/>
        </authorList>
    </citation>
    <scope>NUCLEOTIDE SEQUENCE</scope>
    <source>
        <strain evidence="10">IMI 356814</strain>
    </source>
</reference>
<evidence type="ECO:0000256" key="4">
    <source>
        <dbReference type="ARBA" id="ARBA00022838"/>
    </source>
</evidence>
<dbReference type="OrthoDB" id="2274804at2759"/>
<dbReference type="GO" id="GO:0051382">
    <property type="term" value="P:kinetochore assembly"/>
    <property type="evidence" value="ECO:0007669"/>
    <property type="project" value="InterPro"/>
</dbReference>
<comment type="subcellular location">
    <subcellularLocation>
        <location evidence="2">Chromosome</location>
        <location evidence="2">Centromere</location>
        <location evidence="2">Kinetochore</location>
    </subcellularLocation>
    <subcellularLocation>
        <location evidence="1">Nucleus</location>
    </subcellularLocation>
</comment>
<evidence type="ECO:0000256" key="8">
    <source>
        <dbReference type="SAM" id="Coils"/>
    </source>
</evidence>
<dbReference type="GO" id="GO:0007052">
    <property type="term" value="P:mitotic spindle organization"/>
    <property type="evidence" value="ECO:0007669"/>
    <property type="project" value="TreeGrafter"/>
</dbReference>
<feature type="domain" description="Centromere protein H C-terminal" evidence="9">
    <location>
        <begin position="42"/>
        <end position="126"/>
    </location>
</feature>
<evidence type="ECO:0000256" key="1">
    <source>
        <dbReference type="ARBA" id="ARBA00004123"/>
    </source>
</evidence>
<dbReference type="GO" id="GO:0000776">
    <property type="term" value="C:kinetochore"/>
    <property type="evidence" value="ECO:0007669"/>
    <property type="project" value="UniProtKB-KW"/>
</dbReference>